<accession>A0A7K1SDW7</accession>
<dbReference type="Pfam" id="PF00756">
    <property type="entry name" value="Esterase"/>
    <property type="match status" value="1"/>
</dbReference>
<dbReference type="PANTHER" id="PTHR40841:SF2">
    <property type="entry name" value="SIDEROPHORE-DEGRADING ESTERASE (EUROFUNG)"/>
    <property type="match status" value="1"/>
</dbReference>
<dbReference type="InterPro" id="IPR000801">
    <property type="entry name" value="Esterase-like"/>
</dbReference>
<comment type="similarity">
    <text evidence="1">Belongs to the esterase D family.</text>
</comment>
<dbReference type="GO" id="GO:0016788">
    <property type="term" value="F:hydrolase activity, acting on ester bonds"/>
    <property type="evidence" value="ECO:0007669"/>
    <property type="project" value="TreeGrafter"/>
</dbReference>
<evidence type="ECO:0000256" key="2">
    <source>
        <dbReference type="ARBA" id="ARBA00022801"/>
    </source>
</evidence>
<organism evidence="4 5">
    <name type="scientific">Spirosoma arboris</name>
    <dbReference type="NCBI Taxonomy" id="2682092"/>
    <lineage>
        <taxon>Bacteria</taxon>
        <taxon>Pseudomonadati</taxon>
        <taxon>Bacteroidota</taxon>
        <taxon>Cytophagia</taxon>
        <taxon>Cytophagales</taxon>
        <taxon>Cytophagaceae</taxon>
        <taxon>Spirosoma</taxon>
    </lineage>
</organism>
<keyword evidence="2 4" id="KW-0378">Hydrolase</keyword>
<evidence type="ECO:0000256" key="1">
    <source>
        <dbReference type="ARBA" id="ARBA00005622"/>
    </source>
</evidence>
<evidence type="ECO:0000313" key="4">
    <source>
        <dbReference type="EMBL" id="MVM32002.1"/>
    </source>
</evidence>
<dbReference type="SUPFAM" id="SSF53474">
    <property type="entry name" value="alpha/beta-Hydrolases"/>
    <property type="match status" value="1"/>
</dbReference>
<feature type="chain" id="PRO_5029688932" evidence="3">
    <location>
        <begin position="20"/>
        <end position="501"/>
    </location>
</feature>
<dbReference type="EMBL" id="WPIN01000006">
    <property type="protein sequence ID" value="MVM32002.1"/>
    <property type="molecule type" value="Genomic_DNA"/>
</dbReference>
<dbReference type="Gene3D" id="3.40.50.1820">
    <property type="entry name" value="alpha/beta hydrolase"/>
    <property type="match status" value="1"/>
</dbReference>
<name>A0A7K1SDW7_9BACT</name>
<dbReference type="InterPro" id="IPR029058">
    <property type="entry name" value="AB_hydrolase_fold"/>
</dbReference>
<dbReference type="AlphaFoldDB" id="A0A7K1SDW7"/>
<dbReference type="InterPro" id="IPR052558">
    <property type="entry name" value="Siderophore_Hydrolase_D"/>
</dbReference>
<reference evidence="4 5" key="1">
    <citation type="submission" date="2019-12" db="EMBL/GenBank/DDBJ databases">
        <title>Spirosoma sp. HMF4905 genome sequencing and assembly.</title>
        <authorList>
            <person name="Kang H."/>
            <person name="Cha I."/>
            <person name="Kim H."/>
            <person name="Joh K."/>
        </authorList>
    </citation>
    <scope>NUCLEOTIDE SEQUENCE [LARGE SCALE GENOMIC DNA]</scope>
    <source>
        <strain evidence="4 5">HMF4905</strain>
    </source>
</reference>
<comment type="caution">
    <text evidence="4">The sequence shown here is derived from an EMBL/GenBank/DDBJ whole genome shotgun (WGS) entry which is preliminary data.</text>
</comment>
<gene>
    <name evidence="4" type="ORF">GO755_18275</name>
</gene>
<feature type="signal peptide" evidence="3">
    <location>
        <begin position="1"/>
        <end position="19"/>
    </location>
</feature>
<dbReference type="SUPFAM" id="SSF48452">
    <property type="entry name" value="TPR-like"/>
    <property type="match status" value="1"/>
</dbReference>
<dbReference type="Proteomes" id="UP000436006">
    <property type="component" value="Unassembled WGS sequence"/>
</dbReference>
<keyword evidence="5" id="KW-1185">Reference proteome</keyword>
<dbReference type="PANTHER" id="PTHR40841">
    <property type="entry name" value="SIDEROPHORE TRIACETYLFUSARININE C ESTERASE"/>
    <property type="match status" value="1"/>
</dbReference>
<proteinExistence type="inferred from homology"/>
<evidence type="ECO:0000313" key="5">
    <source>
        <dbReference type="Proteomes" id="UP000436006"/>
    </source>
</evidence>
<protein>
    <submittedName>
        <fullName evidence="4">Alpha/beta hydrolase</fullName>
    </submittedName>
</protein>
<evidence type="ECO:0000256" key="3">
    <source>
        <dbReference type="SAM" id="SignalP"/>
    </source>
</evidence>
<dbReference type="InterPro" id="IPR011990">
    <property type="entry name" value="TPR-like_helical_dom_sf"/>
</dbReference>
<keyword evidence="3" id="KW-0732">Signal</keyword>
<dbReference type="RefSeq" id="WP_157586650.1">
    <property type="nucleotide sequence ID" value="NZ_WPIN01000006.1"/>
</dbReference>
<sequence length="501" mass="56517">MKNLALLLVFSALSFAVYAQTDNRIVMGTIDSVQSKILNEKRKIWIHVPDSGPAGIYTKKRYPVVYLLDGDAHFSSVVGMIEQLSSVNGNMVCPEMIVVAIPNTDRTRDLTPTRVESDPPFMDKGFSKNSGGGEKFISFIEKELMPRIDSLYPTQSYKMLIGHSFGGLAVMQALTKHTNLFNAYVAIDPSMWYDKQKFLAETKKELTNKKYAGIALYVGIANTMNDGMTLLKLPKDTTASTRHIRSIFDLDRYVKANAQNGLRYQSKYYENDTHGSVPLITEYDALHFIFNYYNLKLTQKDFTDTTTAIVDKYERHFANVSKQLGYKVSPSEGLINSLGYGALANKNVKKAERLFKLNVAHYPDSYNVYDSYGDYFMAQKDTLNAITQFKKALILKENPESRQKLDALLGTKPVKLTADELKKYVGEFQLGDMLVKTFVSKDVLNVSVPGQPDNELEPTKPNEFKVKNRNGYFLQFEMNGDKPTAFNATTPDGQFKATIKK</sequence>